<evidence type="ECO:0000256" key="1">
    <source>
        <dbReference type="ARBA" id="ARBA00005010"/>
    </source>
</evidence>
<dbReference type="InterPro" id="IPR028281">
    <property type="entry name" value="Sirohaem_synthase_central"/>
</dbReference>
<dbReference type="GO" id="GO:0019354">
    <property type="term" value="P:siroheme biosynthetic process"/>
    <property type="evidence" value="ECO:0007669"/>
    <property type="project" value="UniProtKB-UniPathway"/>
</dbReference>
<dbReference type="Pfam" id="PF14824">
    <property type="entry name" value="Sirohm_synth_M"/>
    <property type="match status" value="1"/>
</dbReference>
<dbReference type="PANTHER" id="PTHR35330:SF1">
    <property type="entry name" value="SIROHEME BIOSYNTHESIS PROTEIN MET8"/>
    <property type="match status" value="1"/>
</dbReference>
<accession>C8W5E9</accession>
<evidence type="ECO:0000313" key="9">
    <source>
        <dbReference type="Proteomes" id="UP000002217"/>
    </source>
</evidence>
<dbReference type="Gene3D" id="3.40.50.720">
    <property type="entry name" value="NAD(P)-binding Rossmann-like Domain"/>
    <property type="match status" value="1"/>
</dbReference>
<dbReference type="InterPro" id="IPR006367">
    <property type="entry name" value="Sirohaem_synthase_N"/>
</dbReference>
<dbReference type="InterPro" id="IPR036291">
    <property type="entry name" value="NAD(P)-bd_dom_sf"/>
</dbReference>
<comment type="pathway">
    <text evidence="1">Porphyrin-containing compound metabolism; siroheme biosynthesis; sirohydrochlorin from precorrin-2: step 1/1.</text>
</comment>
<dbReference type="eggNOG" id="COG1648">
    <property type="taxonomic scope" value="Bacteria"/>
</dbReference>
<dbReference type="SUPFAM" id="SSF75615">
    <property type="entry name" value="Siroheme synthase middle domains-like"/>
    <property type="match status" value="1"/>
</dbReference>
<dbReference type="HOGENOM" id="CLU_011276_8_1_9"/>
<reference evidence="8 9" key="1">
    <citation type="journal article" date="2009" name="Stand. Genomic Sci.">
        <title>Complete genome sequence of Desulfotomaculum acetoxidans type strain (5575).</title>
        <authorList>
            <person name="Spring S."/>
            <person name="Lapidus A."/>
            <person name="Schroder M."/>
            <person name="Gleim D."/>
            <person name="Sims D."/>
            <person name="Meincke L."/>
            <person name="Glavina Del Rio T."/>
            <person name="Tice H."/>
            <person name="Copeland A."/>
            <person name="Cheng J.F."/>
            <person name="Lucas S."/>
            <person name="Chen F."/>
            <person name="Nolan M."/>
            <person name="Bruce D."/>
            <person name="Goodwin L."/>
            <person name="Pitluck S."/>
            <person name="Ivanova N."/>
            <person name="Mavromatis K."/>
            <person name="Mikhailova N."/>
            <person name="Pati A."/>
            <person name="Chen A."/>
            <person name="Palaniappan K."/>
            <person name="Land M."/>
            <person name="Hauser L."/>
            <person name="Chang Y.J."/>
            <person name="Jeffries C.D."/>
            <person name="Chain P."/>
            <person name="Saunders E."/>
            <person name="Brettin T."/>
            <person name="Detter J.C."/>
            <person name="Goker M."/>
            <person name="Bristow J."/>
            <person name="Eisen J.A."/>
            <person name="Markowitz V."/>
            <person name="Hugenholtz P."/>
            <person name="Kyrpides N.C."/>
            <person name="Klenk H.P."/>
            <person name="Han C."/>
        </authorList>
    </citation>
    <scope>NUCLEOTIDE SEQUENCE [LARGE SCALE GENOMIC DNA]</scope>
    <source>
        <strain evidence="9">ATCC 49208 / DSM 771 / VKM B-1644</strain>
    </source>
</reference>
<evidence type="ECO:0000256" key="2">
    <source>
        <dbReference type="ARBA" id="ARBA00012400"/>
    </source>
</evidence>
<dbReference type="AlphaFoldDB" id="C8W5E9"/>
<dbReference type="EC" id="1.3.1.76" evidence="2"/>
<dbReference type="OrthoDB" id="9773765at2"/>
<dbReference type="NCBIfam" id="TIGR01470">
    <property type="entry name" value="cysG_Nterm"/>
    <property type="match status" value="1"/>
</dbReference>
<comment type="catalytic activity">
    <reaction evidence="6">
        <text>precorrin-2 + NAD(+) = sirohydrochlorin + NADH + 2 H(+)</text>
        <dbReference type="Rhea" id="RHEA:15613"/>
        <dbReference type="ChEBI" id="CHEBI:15378"/>
        <dbReference type="ChEBI" id="CHEBI:57540"/>
        <dbReference type="ChEBI" id="CHEBI:57945"/>
        <dbReference type="ChEBI" id="CHEBI:58351"/>
        <dbReference type="ChEBI" id="CHEBI:58827"/>
        <dbReference type="EC" id="1.3.1.76"/>
    </reaction>
</comment>
<dbReference type="Pfam" id="PF13241">
    <property type="entry name" value="NAD_binding_7"/>
    <property type="match status" value="1"/>
</dbReference>
<evidence type="ECO:0000256" key="4">
    <source>
        <dbReference type="ARBA" id="ARBA00023027"/>
    </source>
</evidence>
<dbReference type="KEGG" id="dae:Dtox_1249"/>
<dbReference type="PANTHER" id="PTHR35330">
    <property type="entry name" value="SIROHEME BIOSYNTHESIS PROTEIN MET8"/>
    <property type="match status" value="1"/>
</dbReference>
<proteinExistence type="predicted"/>
<keyword evidence="3 8" id="KW-0560">Oxidoreductase</keyword>
<keyword evidence="9" id="KW-1185">Reference proteome</keyword>
<dbReference type="UniPathway" id="UPA00262">
    <property type="reaction ID" value="UER00222"/>
</dbReference>
<dbReference type="GO" id="GO:0004325">
    <property type="term" value="F:ferrochelatase activity"/>
    <property type="evidence" value="ECO:0007669"/>
    <property type="project" value="InterPro"/>
</dbReference>
<dbReference type="Gene3D" id="1.10.8.610">
    <property type="entry name" value="SirC, precorrin-2 dehydrogenase, C-terminal helical domain-like"/>
    <property type="match status" value="1"/>
</dbReference>
<dbReference type="STRING" id="485916.Dtox_1249"/>
<sequence>MDKCYPISVRLCGKKCLVIGGGRVAERKIISLLECSARVTVVSPELTERLENLVAAGHLVYRQGEYDTDDLQGVFLVIGATNSDQVNQKVAKDCFERNILVNVVDDPLSGNFFVPAQVRRGSLSIAVSTDGKSPMFARRIREELEGLYPPEYSELVELVGELRSKVINEIADEQQKAQILKQMADGDLMQLLREGQYDRAKELVKDAYYRSRG</sequence>
<evidence type="ECO:0000256" key="5">
    <source>
        <dbReference type="ARBA" id="ARBA00023244"/>
    </source>
</evidence>
<name>C8W5E9_DESAS</name>
<dbReference type="EMBL" id="CP001720">
    <property type="protein sequence ID" value="ACV62131.1"/>
    <property type="molecule type" value="Genomic_DNA"/>
</dbReference>
<feature type="domain" description="Siroheme synthase central" evidence="7">
    <location>
        <begin position="120"/>
        <end position="146"/>
    </location>
</feature>
<gene>
    <name evidence="8" type="ordered locus">Dtox_1249</name>
</gene>
<dbReference type="GO" id="GO:0043115">
    <property type="term" value="F:precorrin-2 dehydrogenase activity"/>
    <property type="evidence" value="ECO:0007669"/>
    <property type="project" value="UniProtKB-EC"/>
</dbReference>
<evidence type="ECO:0000313" key="8">
    <source>
        <dbReference type="EMBL" id="ACV62131.1"/>
    </source>
</evidence>
<dbReference type="SUPFAM" id="SSF51735">
    <property type="entry name" value="NAD(P)-binding Rossmann-fold domains"/>
    <property type="match status" value="1"/>
</dbReference>
<keyword evidence="4" id="KW-0520">NAD</keyword>
<evidence type="ECO:0000256" key="3">
    <source>
        <dbReference type="ARBA" id="ARBA00023002"/>
    </source>
</evidence>
<dbReference type="Proteomes" id="UP000002217">
    <property type="component" value="Chromosome"/>
</dbReference>
<protein>
    <recommendedName>
        <fullName evidence="2">precorrin-2 dehydrogenase</fullName>
        <ecNumber evidence="2">1.3.1.76</ecNumber>
    </recommendedName>
</protein>
<evidence type="ECO:0000259" key="7">
    <source>
        <dbReference type="Pfam" id="PF14824"/>
    </source>
</evidence>
<evidence type="ECO:0000256" key="6">
    <source>
        <dbReference type="ARBA" id="ARBA00047561"/>
    </source>
</evidence>
<organism evidence="8 9">
    <name type="scientific">Desulfofarcimen acetoxidans (strain ATCC 49208 / DSM 771 / KCTC 5769 / VKM B-1644 / 5575)</name>
    <name type="common">Desulfotomaculum acetoxidans</name>
    <dbReference type="NCBI Taxonomy" id="485916"/>
    <lineage>
        <taxon>Bacteria</taxon>
        <taxon>Bacillati</taxon>
        <taxon>Bacillota</taxon>
        <taxon>Clostridia</taxon>
        <taxon>Eubacteriales</taxon>
        <taxon>Peptococcaceae</taxon>
        <taxon>Desulfofarcimen</taxon>
    </lineage>
</organism>
<dbReference type="InterPro" id="IPR028161">
    <property type="entry name" value="Met8-like"/>
</dbReference>
<dbReference type="InterPro" id="IPR042518">
    <property type="entry name" value="SirC_C"/>
</dbReference>
<keyword evidence="5" id="KW-0627">Porphyrin biosynthesis</keyword>